<dbReference type="InterPro" id="IPR005119">
    <property type="entry name" value="LysR_subst-bd"/>
</dbReference>
<evidence type="ECO:0000313" key="8">
    <source>
        <dbReference type="Proteomes" id="UP000595703"/>
    </source>
</evidence>
<dbReference type="KEGG" id="arev:RVR_357"/>
<keyword evidence="4" id="KW-0804">Transcription</keyword>
<dbReference type="Pfam" id="PF03466">
    <property type="entry name" value="LysR_substrate"/>
    <property type="match status" value="1"/>
</dbReference>
<dbReference type="EMBL" id="AP018365">
    <property type="protein sequence ID" value="BBA95479.1"/>
    <property type="molecule type" value="Genomic_DNA"/>
</dbReference>
<feature type="region of interest" description="Disordered" evidence="5">
    <location>
        <begin position="242"/>
        <end position="261"/>
    </location>
</feature>
<evidence type="ECO:0000256" key="5">
    <source>
        <dbReference type="SAM" id="MobiDB-lite"/>
    </source>
</evidence>
<dbReference type="PANTHER" id="PTHR30579:SF7">
    <property type="entry name" value="HTH-TYPE TRANSCRIPTIONAL REGULATOR LRHA-RELATED"/>
    <property type="match status" value="1"/>
</dbReference>
<gene>
    <name evidence="7" type="ORF">RVR_357</name>
</gene>
<dbReference type="Gene3D" id="3.40.190.10">
    <property type="entry name" value="Periplasmic binding protein-like II"/>
    <property type="match status" value="2"/>
</dbReference>
<evidence type="ECO:0000256" key="1">
    <source>
        <dbReference type="ARBA" id="ARBA00009437"/>
    </source>
</evidence>
<dbReference type="SUPFAM" id="SSF53850">
    <property type="entry name" value="Periplasmic binding protein-like II"/>
    <property type="match status" value="1"/>
</dbReference>
<dbReference type="FunFam" id="1.10.10.10:FF:000001">
    <property type="entry name" value="LysR family transcriptional regulator"/>
    <property type="match status" value="1"/>
</dbReference>
<dbReference type="Pfam" id="PF00126">
    <property type="entry name" value="HTH_1"/>
    <property type="match status" value="1"/>
</dbReference>
<evidence type="ECO:0000256" key="4">
    <source>
        <dbReference type="ARBA" id="ARBA00023163"/>
    </source>
</evidence>
<keyword evidence="2" id="KW-0805">Transcription regulation</keyword>
<organism evidence="7 8">
    <name type="scientific">Actinacidiphila reveromycinica</name>
    <dbReference type="NCBI Taxonomy" id="659352"/>
    <lineage>
        <taxon>Bacteria</taxon>
        <taxon>Bacillati</taxon>
        <taxon>Actinomycetota</taxon>
        <taxon>Actinomycetes</taxon>
        <taxon>Kitasatosporales</taxon>
        <taxon>Streptomycetaceae</taxon>
        <taxon>Actinacidiphila</taxon>
    </lineage>
</organism>
<evidence type="ECO:0000256" key="2">
    <source>
        <dbReference type="ARBA" id="ARBA00023015"/>
    </source>
</evidence>
<dbReference type="Proteomes" id="UP000595703">
    <property type="component" value="Chromosome"/>
</dbReference>
<dbReference type="GO" id="GO:0003700">
    <property type="term" value="F:DNA-binding transcription factor activity"/>
    <property type="evidence" value="ECO:0007669"/>
    <property type="project" value="InterPro"/>
</dbReference>
<dbReference type="PROSITE" id="PS50931">
    <property type="entry name" value="HTH_LYSR"/>
    <property type="match status" value="1"/>
</dbReference>
<dbReference type="Gene3D" id="1.10.10.10">
    <property type="entry name" value="Winged helix-like DNA-binding domain superfamily/Winged helix DNA-binding domain"/>
    <property type="match status" value="1"/>
</dbReference>
<dbReference type="PRINTS" id="PR00039">
    <property type="entry name" value="HTHLYSR"/>
</dbReference>
<dbReference type="InterPro" id="IPR050176">
    <property type="entry name" value="LTTR"/>
</dbReference>
<dbReference type="InterPro" id="IPR036390">
    <property type="entry name" value="WH_DNA-bd_sf"/>
</dbReference>
<evidence type="ECO:0000259" key="6">
    <source>
        <dbReference type="PROSITE" id="PS50931"/>
    </source>
</evidence>
<reference evidence="7 8" key="3">
    <citation type="journal article" date="2011" name="Nat. Chem. Biol.">
        <title>Reveromycin A biosynthesis uses RevG and RevJ for stereospecific spiroacetal formation.</title>
        <authorList>
            <person name="Takahashi S."/>
            <person name="Toyoda A."/>
            <person name="Sekiyama Y."/>
            <person name="Takagi H."/>
            <person name="Nogawa T."/>
            <person name="Uramoto M."/>
            <person name="Suzuki R."/>
            <person name="Koshino H."/>
            <person name="Kumano T."/>
            <person name="Panthee S."/>
            <person name="Dairi T."/>
            <person name="Ishikawa J."/>
            <person name="Ikeda H."/>
            <person name="Sakaki Y."/>
            <person name="Osada H."/>
        </authorList>
    </citation>
    <scope>NUCLEOTIDE SEQUENCE [LARGE SCALE GENOMIC DNA]</scope>
    <source>
        <strain evidence="7 8">SN-593</strain>
    </source>
</reference>
<dbReference type="GO" id="GO:0003677">
    <property type="term" value="F:DNA binding"/>
    <property type="evidence" value="ECO:0007669"/>
    <property type="project" value="UniProtKB-KW"/>
</dbReference>
<dbReference type="SUPFAM" id="SSF46785">
    <property type="entry name" value="Winged helix' DNA-binding domain"/>
    <property type="match status" value="1"/>
</dbReference>
<dbReference type="PANTHER" id="PTHR30579">
    <property type="entry name" value="TRANSCRIPTIONAL REGULATOR"/>
    <property type="match status" value="1"/>
</dbReference>
<reference evidence="7 8" key="4">
    <citation type="journal article" date="2020" name="Sci. Rep.">
        <title>beta-carboline chemical signals induce reveromycin production through a LuxR family regulator in Streptomyces sp. SN-593.</title>
        <authorList>
            <person name="Panthee S."/>
            <person name="Kito N."/>
            <person name="Hayashi T."/>
            <person name="Shimizu T."/>
            <person name="Ishikawa J."/>
            <person name="Hamamoto H."/>
            <person name="Osada H."/>
            <person name="Takahashi S."/>
        </authorList>
    </citation>
    <scope>NUCLEOTIDE SEQUENCE [LARGE SCALE GENOMIC DNA]</scope>
    <source>
        <strain evidence="7 8">SN-593</strain>
    </source>
</reference>
<keyword evidence="8" id="KW-1185">Reference proteome</keyword>
<sequence length="283" mass="30041">MPTVLDIPALRSFTAIADCGGFHRAAESLRLAQPTVSQHVRRLENALGRPLVERRGRGTGFTPDGEILLAEARVILQAHDNALERLGSARRDLPTIGVGSTEHAADRLLPRINQALGAAFSDCQVTFRIDRGSRLADALGQRTLDVALLIGAARGPKSHYVGDLPLAWYAAPGWEPPPDAHPLPLVVIDDPCTIRRQALRTLAEAGRRVTIVGQAGHLAGVLHAVRAGVGVALIADVGRPPEGLERRDDLPPAPPEPLHIGARAGATDRLVATVVDTVRAVLA</sequence>
<dbReference type="RefSeq" id="WP_202232007.1">
    <property type="nucleotide sequence ID" value="NZ_AP018365.1"/>
</dbReference>
<feature type="domain" description="HTH lysR-type" evidence="6">
    <location>
        <begin position="5"/>
        <end position="62"/>
    </location>
</feature>
<dbReference type="InterPro" id="IPR000847">
    <property type="entry name" value="LysR_HTH_N"/>
</dbReference>
<proteinExistence type="inferred from homology"/>
<name>A0A7U3VLF0_9ACTN</name>
<dbReference type="InterPro" id="IPR036388">
    <property type="entry name" value="WH-like_DNA-bd_sf"/>
</dbReference>
<evidence type="ECO:0000313" key="7">
    <source>
        <dbReference type="EMBL" id="BBA95479.1"/>
    </source>
</evidence>
<evidence type="ECO:0000256" key="3">
    <source>
        <dbReference type="ARBA" id="ARBA00023125"/>
    </source>
</evidence>
<protein>
    <submittedName>
        <fullName evidence="7">Putative LysR family transcriptional regulator</fullName>
    </submittedName>
</protein>
<dbReference type="AlphaFoldDB" id="A0A7U3VLF0"/>
<keyword evidence="3" id="KW-0238">DNA-binding</keyword>
<reference evidence="7 8" key="2">
    <citation type="journal article" date="2011" name="J. Antibiot.">
        <title>Furaquinocins I and J: novel polyketide isoprenoid hybrid compounds from Streptomyces reveromyceticus SN-593.</title>
        <authorList>
            <person name="Panthee S."/>
            <person name="Takahashi S."/>
            <person name="Takagi H."/>
            <person name="Nogawa T."/>
            <person name="Oowada E."/>
            <person name="Uramoto M."/>
            <person name="Osada H."/>
        </authorList>
    </citation>
    <scope>NUCLEOTIDE SEQUENCE [LARGE SCALE GENOMIC DNA]</scope>
    <source>
        <strain evidence="7 8">SN-593</strain>
    </source>
</reference>
<reference evidence="7 8" key="1">
    <citation type="journal article" date="2010" name="J. Bacteriol.">
        <title>Biochemical characterization of a novel indole prenyltransferase from Streptomyces sp. SN-593.</title>
        <authorList>
            <person name="Takahashi S."/>
            <person name="Takagi H."/>
            <person name="Toyoda A."/>
            <person name="Uramoto M."/>
            <person name="Nogawa T."/>
            <person name="Ueki M."/>
            <person name="Sakaki Y."/>
            <person name="Osada H."/>
        </authorList>
    </citation>
    <scope>NUCLEOTIDE SEQUENCE [LARGE SCALE GENOMIC DNA]</scope>
    <source>
        <strain evidence="7 8">SN-593</strain>
    </source>
</reference>
<comment type="similarity">
    <text evidence="1">Belongs to the LysR transcriptional regulatory family.</text>
</comment>
<accession>A0A7U3VLF0</accession>